<evidence type="ECO:0000256" key="1">
    <source>
        <dbReference type="SAM" id="SignalP"/>
    </source>
</evidence>
<organism evidence="3 4">
    <name type="scientific">Azoarcus sp. (strain BH72)</name>
    <dbReference type="NCBI Taxonomy" id="418699"/>
    <lineage>
        <taxon>Bacteria</taxon>
        <taxon>Pseudomonadati</taxon>
        <taxon>Pseudomonadota</taxon>
        <taxon>Betaproteobacteria</taxon>
        <taxon>Rhodocyclales</taxon>
        <taxon>Zoogloeaceae</taxon>
        <taxon>Azoarcus</taxon>
    </lineage>
</organism>
<gene>
    <name evidence="3" type="ordered locus">azo3543</name>
</gene>
<evidence type="ECO:0000313" key="4">
    <source>
        <dbReference type="Proteomes" id="UP000002588"/>
    </source>
</evidence>
<feature type="signal peptide" evidence="1">
    <location>
        <begin position="1"/>
        <end position="25"/>
    </location>
</feature>
<dbReference type="HOGENOM" id="CLU_911273_0_0_4"/>
<keyword evidence="4" id="KW-1185">Reference proteome</keyword>
<feature type="domain" description="Ice-binding protein C-terminal" evidence="2">
    <location>
        <begin position="262"/>
        <end position="284"/>
    </location>
</feature>
<accession>A1KBF3</accession>
<keyword evidence="1" id="KW-0732">Signal</keyword>
<evidence type="ECO:0000313" key="3">
    <source>
        <dbReference type="EMBL" id="CAL96159.1"/>
    </source>
</evidence>
<dbReference type="NCBIfam" id="TIGR02595">
    <property type="entry name" value="PEP_CTERM"/>
    <property type="match status" value="1"/>
</dbReference>
<dbReference type="EMBL" id="AM406670">
    <property type="protein sequence ID" value="CAL96159.1"/>
    <property type="molecule type" value="Genomic_DNA"/>
</dbReference>
<protein>
    <submittedName>
        <fullName evidence="3">Hypothetical secreted protein</fullName>
    </submittedName>
</protein>
<dbReference type="KEGG" id="azo:azo3543"/>
<dbReference type="AlphaFoldDB" id="A1KBF3"/>
<dbReference type="Proteomes" id="UP000002588">
    <property type="component" value="Chromosome"/>
</dbReference>
<name>A1KBF3_AZOSB</name>
<evidence type="ECO:0000259" key="2">
    <source>
        <dbReference type="Pfam" id="PF07589"/>
    </source>
</evidence>
<dbReference type="InterPro" id="IPR013424">
    <property type="entry name" value="Ice-binding_C"/>
</dbReference>
<dbReference type="RefSeq" id="WP_011767265.1">
    <property type="nucleotide sequence ID" value="NC_008702.1"/>
</dbReference>
<reference evidence="3 4" key="1">
    <citation type="journal article" date="2006" name="Nat. Biotechnol.">
        <title>Complete genome of the mutualistic, N2-fixing grass endophyte Azoarcus sp. strain BH72.</title>
        <authorList>
            <person name="Krause A."/>
            <person name="Ramakumar A."/>
            <person name="Bartels D."/>
            <person name="Battistoni F."/>
            <person name="Bekel T."/>
            <person name="Boch J."/>
            <person name="Boehm M."/>
            <person name="Friedrich F."/>
            <person name="Hurek T."/>
            <person name="Krause L."/>
            <person name="Linke B."/>
            <person name="McHardy A.C."/>
            <person name="Sarkar A."/>
            <person name="Schneiker S."/>
            <person name="Syed A.A."/>
            <person name="Thauer R."/>
            <person name="Vorhoelter F.-J."/>
            <person name="Weidner S."/>
            <person name="Puehler A."/>
            <person name="Reinhold-Hurek B."/>
            <person name="Kaiser O."/>
            <person name="Goesmann A."/>
        </authorList>
    </citation>
    <scope>NUCLEOTIDE SEQUENCE [LARGE SCALE GENOMIC DNA]</scope>
    <source>
        <strain evidence="3 4">BH72</strain>
    </source>
</reference>
<dbReference type="Pfam" id="PF07589">
    <property type="entry name" value="PEP-CTERM"/>
    <property type="match status" value="1"/>
</dbReference>
<proteinExistence type="predicted"/>
<feature type="chain" id="PRO_5002635992" evidence="1">
    <location>
        <begin position="26"/>
        <end position="287"/>
    </location>
</feature>
<sequence>MKNKLLAMASTVALLGALPYSAAHAGFTTCSTSDVKVTTVLLSTDTTSDITKPNLPSPINSFDCAGGFAGNDMPEPKDNLGYAGDGLLNGAPQQGGQGGGVLFPGGAFISDTYPLSDLDKDGEVDDPGWIMLGRIDLAKDGTGTFKPEAIGGDDSIVWASFFTVKSNGDGTGTWAFTPDPDVAKRAFDILGKNYFDQFALIFKQSTAFAAYDFTAAQFGIEHPTADMTPLHFGGTFDISKTLGKGLSHVSLWARDPSFGITTVPEPGALGLLGLATLGLAFARRKRA</sequence>
<dbReference type="eggNOG" id="ENOG50330J1">
    <property type="taxonomic scope" value="Bacteria"/>
</dbReference>
<dbReference type="STRING" id="62928.azo3543"/>